<dbReference type="Pfam" id="PF02367">
    <property type="entry name" value="TsaE"/>
    <property type="match status" value="1"/>
</dbReference>
<dbReference type="PIRSF" id="PIRSF036599">
    <property type="entry name" value="AtpPhos"/>
    <property type="match status" value="1"/>
</dbReference>
<dbReference type="Pfam" id="PF01636">
    <property type="entry name" value="APH"/>
    <property type="match status" value="1"/>
</dbReference>
<gene>
    <name evidence="12" type="ordered locus">BARCL_0036</name>
</gene>
<keyword evidence="13" id="KW-1185">Reference proteome</keyword>
<dbReference type="PANTHER" id="PTHR33540">
    <property type="entry name" value="TRNA THREONYLCARBAMOYLADENOSINE BIOSYNTHESIS PROTEIN TSAE"/>
    <property type="match status" value="1"/>
</dbReference>
<comment type="subcellular location">
    <subcellularLocation>
        <location evidence="1">Cytoplasm</location>
    </subcellularLocation>
</comment>
<dbReference type="GO" id="GO:0002949">
    <property type="term" value="P:tRNA threonylcarbamoyladenosine modification"/>
    <property type="evidence" value="ECO:0007669"/>
    <property type="project" value="InterPro"/>
</dbReference>
<dbReference type="STRING" id="696125.BARCL_0036"/>
<proteinExistence type="inferred from homology"/>
<evidence type="ECO:0000256" key="5">
    <source>
        <dbReference type="ARBA" id="ARBA00022694"/>
    </source>
</evidence>
<comment type="similarity">
    <text evidence="2">Belongs to the TsaE family.</text>
</comment>
<dbReference type="eggNOG" id="COG0802">
    <property type="taxonomic scope" value="Bacteria"/>
</dbReference>
<keyword evidence="8" id="KW-0067">ATP-binding</keyword>
<keyword evidence="5" id="KW-0819">tRNA processing</keyword>
<feature type="domain" description="Aminoglycoside phosphotransferase" evidence="11">
    <location>
        <begin position="168"/>
        <end position="421"/>
    </location>
</feature>
<sequence>MNFSFFLESEEATILFAQDLALALKPGDLVTFQGDLGAGKTTLIRALIRTLANNFTMDIPSPTFNLVQSYQLPQFEVLHADFYRLSSIEEIDELGLHESRKENVLLIEWPEKGAEILGPVTFAITLKHKDCGRYITLTSAVHANERLQRSFAIRAFLTTHGRSHIQRRFLADDASARSYELLDSGNHQEVLMNAPSMQMAQDVDSSYANITHLAKDISQFVGISQLILDNGFSAPHIFAKDLKNGILILENLGCEGLLDQSGNPIEERYIACSELLATFHQKSWPLEKQFATFRLQIPFYDCQAMQAELSLLLDWYLPFQKKKTLNKEQREAFFTCWQPYLDLLIQGENTFVMRDYHSPNILWRKHKKDIDRIGLIDFQDGVSGPTVYDLVSLAQDARLFISSELEDKILNTYCSARHQALRPFDEDEFRKLYVLAGTQRVSKTLGIFVRLHQRDGKSSYLKHLPHLQNYLIRNLSHPILAPLQSLYQEIGFLSESEALNRDILNA</sequence>
<dbReference type="NCBIfam" id="TIGR00150">
    <property type="entry name" value="T6A_YjeE"/>
    <property type="match status" value="1"/>
</dbReference>
<keyword evidence="7" id="KW-0547">Nucleotide-binding</keyword>
<evidence type="ECO:0000256" key="6">
    <source>
        <dbReference type="ARBA" id="ARBA00022723"/>
    </source>
</evidence>
<dbReference type="eggNOG" id="COG3178">
    <property type="taxonomic scope" value="Bacteria"/>
</dbReference>
<dbReference type="SUPFAM" id="SSF52540">
    <property type="entry name" value="P-loop containing nucleoside triphosphate hydrolases"/>
    <property type="match status" value="1"/>
</dbReference>
<dbReference type="AlphaFoldDB" id="E6YFS9"/>
<dbReference type="Proteomes" id="UP000009101">
    <property type="component" value="Chromosome"/>
</dbReference>
<keyword evidence="6" id="KW-0479">Metal-binding</keyword>
<keyword evidence="9" id="KW-0460">Magnesium</keyword>
<dbReference type="PANTHER" id="PTHR33540:SF2">
    <property type="entry name" value="TRNA THREONYLCARBAMOYLADENOSINE BIOSYNTHESIS PROTEIN TSAE"/>
    <property type="match status" value="1"/>
</dbReference>
<dbReference type="GO" id="GO:0046872">
    <property type="term" value="F:metal ion binding"/>
    <property type="evidence" value="ECO:0007669"/>
    <property type="project" value="UniProtKB-KW"/>
</dbReference>
<dbReference type="HOGENOM" id="CLU_021467_2_1_5"/>
<dbReference type="InterPro" id="IPR002575">
    <property type="entry name" value="Aminoglycoside_PTrfase"/>
</dbReference>
<evidence type="ECO:0000256" key="9">
    <source>
        <dbReference type="ARBA" id="ARBA00022842"/>
    </source>
</evidence>
<dbReference type="Gene3D" id="3.40.50.300">
    <property type="entry name" value="P-loop containing nucleotide triphosphate hydrolases"/>
    <property type="match status" value="1"/>
</dbReference>
<keyword evidence="12" id="KW-0808">Transferase</keyword>
<reference evidence="13" key="1">
    <citation type="submission" date="2009-11" db="EMBL/GenBank/DDBJ databases">
        <title>Genome sequencing of Bartonella species and comparative genomics.</title>
        <authorList>
            <person name="Engel P."/>
            <person name="Salzburger W."/>
            <person name="Marius L."/>
            <person name="Chao-Chin C."/>
            <person name="Soichi M."/>
            <person name="Christa L."/>
            <person name="Alexandra C."/>
            <person name="Aurelie L."/>
            <person name="Claudine M."/>
            <person name="Stephan S.C."/>
            <person name="Christoph D."/>
        </authorList>
    </citation>
    <scope>NUCLEOTIDE SEQUENCE [LARGE SCALE GENOMIC DNA]</scope>
    <source>
        <strain evidence="13">CIP 104772 / 73</strain>
    </source>
</reference>
<dbReference type="InterPro" id="IPR027417">
    <property type="entry name" value="P-loop_NTPase"/>
</dbReference>
<evidence type="ECO:0000256" key="1">
    <source>
        <dbReference type="ARBA" id="ARBA00004496"/>
    </source>
</evidence>
<evidence type="ECO:0000256" key="3">
    <source>
        <dbReference type="ARBA" id="ARBA00019010"/>
    </source>
</evidence>
<evidence type="ECO:0000259" key="11">
    <source>
        <dbReference type="Pfam" id="PF01636"/>
    </source>
</evidence>
<reference evidence="12 13" key="2">
    <citation type="journal article" date="2011" name="PLoS Genet.">
        <title>Parallel evolution of a type IV secretion system in radiating lineages of the host-restricted bacterial pathogen Bartonella.</title>
        <authorList>
            <person name="Engel P."/>
            <person name="Salzburger W."/>
            <person name="Liesch M."/>
            <person name="Chang C.C."/>
            <person name="Maruyama S."/>
            <person name="Lanz C."/>
            <person name="Calteau A."/>
            <person name="Lajus A."/>
            <person name="Medigue C."/>
            <person name="Schuster S.C."/>
            <person name="Dehio C."/>
        </authorList>
    </citation>
    <scope>NUCLEOTIDE SEQUENCE [LARGE SCALE GENOMIC DNA]</scope>
    <source>
        <strain evidence="13">CIP 104772 / 73</strain>
    </source>
</reference>
<dbReference type="OrthoDB" id="9809275at2"/>
<dbReference type="InterPro" id="IPR011009">
    <property type="entry name" value="Kinase-like_dom_sf"/>
</dbReference>
<dbReference type="Gene3D" id="3.90.1200.10">
    <property type="match status" value="1"/>
</dbReference>
<evidence type="ECO:0000256" key="2">
    <source>
        <dbReference type="ARBA" id="ARBA00007599"/>
    </source>
</evidence>
<evidence type="ECO:0000313" key="12">
    <source>
        <dbReference type="EMBL" id="CBI75717.1"/>
    </source>
</evidence>
<name>E6YFS9_BARC7</name>
<evidence type="ECO:0000256" key="10">
    <source>
        <dbReference type="ARBA" id="ARBA00032441"/>
    </source>
</evidence>
<dbReference type="InterPro" id="IPR003442">
    <property type="entry name" value="T6A_TsaE"/>
</dbReference>
<dbReference type="Gene3D" id="3.30.200.20">
    <property type="entry name" value="Phosphorylase Kinase, domain 1"/>
    <property type="match status" value="1"/>
</dbReference>
<dbReference type="GO" id="GO:0005737">
    <property type="term" value="C:cytoplasm"/>
    <property type="evidence" value="ECO:0007669"/>
    <property type="project" value="UniProtKB-SubCell"/>
</dbReference>
<dbReference type="InterPro" id="IPR012180">
    <property type="entry name" value="Bifunc_ATPase/PTrfase"/>
</dbReference>
<organism evidence="12 13">
    <name type="scientific">Bartonella clarridgeiae (strain CCUG 45776 / CIP 104772 / 73)</name>
    <dbReference type="NCBI Taxonomy" id="696125"/>
    <lineage>
        <taxon>Bacteria</taxon>
        <taxon>Pseudomonadati</taxon>
        <taxon>Pseudomonadota</taxon>
        <taxon>Alphaproteobacteria</taxon>
        <taxon>Hyphomicrobiales</taxon>
        <taxon>Bartonellaceae</taxon>
        <taxon>Bartonella</taxon>
    </lineage>
</organism>
<dbReference type="GO" id="GO:0005524">
    <property type="term" value="F:ATP binding"/>
    <property type="evidence" value="ECO:0007669"/>
    <property type="project" value="UniProtKB-KW"/>
</dbReference>
<dbReference type="GO" id="GO:0016740">
    <property type="term" value="F:transferase activity"/>
    <property type="evidence" value="ECO:0007669"/>
    <property type="project" value="UniProtKB-KW"/>
</dbReference>
<dbReference type="SUPFAM" id="SSF56112">
    <property type="entry name" value="Protein kinase-like (PK-like)"/>
    <property type="match status" value="1"/>
</dbReference>
<dbReference type="KEGG" id="bcd:BARCL_0036"/>
<evidence type="ECO:0000313" key="13">
    <source>
        <dbReference type="Proteomes" id="UP000009101"/>
    </source>
</evidence>
<evidence type="ECO:0000256" key="4">
    <source>
        <dbReference type="ARBA" id="ARBA00022490"/>
    </source>
</evidence>
<protein>
    <recommendedName>
        <fullName evidence="3">tRNA threonylcarbamoyladenosine biosynthesis protein TsaE</fullName>
    </recommendedName>
    <alternativeName>
        <fullName evidence="10">t(6)A37 threonylcarbamoyladenosine biosynthesis protein TsaE</fullName>
    </alternativeName>
</protein>
<evidence type="ECO:0000256" key="8">
    <source>
        <dbReference type="ARBA" id="ARBA00022840"/>
    </source>
</evidence>
<accession>E6YFS9</accession>
<dbReference type="RefSeq" id="WP_013544395.1">
    <property type="nucleotide sequence ID" value="NC_014932.1"/>
</dbReference>
<keyword evidence="4" id="KW-0963">Cytoplasm</keyword>
<dbReference type="EMBL" id="FN645454">
    <property type="protein sequence ID" value="CBI75717.1"/>
    <property type="molecule type" value="Genomic_DNA"/>
</dbReference>
<evidence type="ECO:0000256" key="7">
    <source>
        <dbReference type="ARBA" id="ARBA00022741"/>
    </source>
</evidence>